<feature type="compositionally biased region" description="Pro residues" evidence="10">
    <location>
        <begin position="113"/>
        <end position="140"/>
    </location>
</feature>
<dbReference type="InterPro" id="IPR018448">
    <property type="entry name" value="TatB"/>
</dbReference>
<comment type="subunit">
    <text evidence="9">The Tat system comprises two distinct complexes: a TatABC complex, containing multiple copies of TatA, TatB and TatC subunits, and a separate TatA complex, containing only TatA subunits. Substrates initially bind to the TatABC complex, which probably triggers association of the separate TatA complex to form the active translocon.</text>
</comment>
<dbReference type="NCBIfam" id="TIGR01410">
    <property type="entry name" value="tatB"/>
    <property type="match status" value="1"/>
</dbReference>
<protein>
    <recommendedName>
        <fullName evidence="9">Sec-independent protein translocase protein TatB</fullName>
    </recommendedName>
</protein>
<dbReference type="PRINTS" id="PR01506">
    <property type="entry name" value="TATBPROTEIN"/>
</dbReference>
<keyword evidence="13" id="KW-1185">Reference proteome</keyword>
<sequence length="167" mass="17261">MFDIGWTEIMVIAVVALVVIGPKDLPKAIYSIGKFVRKARGVAREFQHHVDDMMREAELDELRQQALKARDLNLTRIVEDTVDPKGTLRGAFEPPSLDGSGPATAAGPVPASASPPAPLPAAEPPAAPPPAAAEPAPEPAAQPAVMAAAPASPPAPPAAVQHPDKTA</sequence>
<keyword evidence="4 9" id="KW-0812">Transmembrane</keyword>
<evidence type="ECO:0000256" key="1">
    <source>
        <dbReference type="ARBA" id="ARBA00004167"/>
    </source>
</evidence>
<dbReference type="Pfam" id="PF02416">
    <property type="entry name" value="TatA_B_E"/>
    <property type="match status" value="1"/>
</dbReference>
<keyword evidence="7 9" id="KW-0811">Translocation</keyword>
<comment type="similarity">
    <text evidence="9">Belongs to the TatB family.</text>
</comment>
<keyword evidence="8 9" id="KW-0472">Membrane</keyword>
<dbReference type="PANTHER" id="PTHR33162:SF1">
    <property type="entry name" value="SEC-INDEPENDENT PROTEIN TRANSLOCASE PROTEIN TATA, CHLOROPLASTIC"/>
    <property type="match status" value="1"/>
</dbReference>
<evidence type="ECO:0000256" key="5">
    <source>
        <dbReference type="ARBA" id="ARBA00022927"/>
    </source>
</evidence>
<proteinExistence type="inferred from homology"/>
<dbReference type="EMBL" id="JABFDB010000013">
    <property type="protein sequence ID" value="NYZ21742.1"/>
    <property type="molecule type" value="Genomic_DNA"/>
</dbReference>
<reference evidence="12 13" key="1">
    <citation type="submission" date="2020-05" db="EMBL/GenBank/DDBJ databases">
        <title>Azospirillum oleiclasticum sp. nov, a nitrogen-fixing and heavy crude oil-emulsifying bacterium isolated from the crude oil of Yumen Oilfield.</title>
        <authorList>
            <person name="Wu D."/>
            <person name="Cai M."/>
            <person name="Zhang X."/>
        </authorList>
    </citation>
    <scope>NUCLEOTIDE SEQUENCE [LARGE SCALE GENOMIC DNA]</scope>
    <source>
        <strain evidence="12 13">ROY-1-1-2</strain>
    </source>
</reference>
<evidence type="ECO:0000256" key="4">
    <source>
        <dbReference type="ARBA" id="ARBA00022692"/>
    </source>
</evidence>
<accession>A0ABX2TEW5</accession>
<dbReference type="Proteomes" id="UP000584642">
    <property type="component" value="Unassembled WGS sequence"/>
</dbReference>
<keyword evidence="5 9" id="KW-0653">Protein transport</keyword>
<evidence type="ECO:0000313" key="12">
    <source>
        <dbReference type="EMBL" id="NYZ21742.1"/>
    </source>
</evidence>
<evidence type="ECO:0000256" key="3">
    <source>
        <dbReference type="ARBA" id="ARBA00022475"/>
    </source>
</evidence>
<gene>
    <name evidence="9 12" type="primary">tatB</name>
    <name evidence="12" type="ORF">HND93_18670</name>
</gene>
<feature type="compositionally biased region" description="Low complexity" evidence="10">
    <location>
        <begin position="141"/>
        <end position="150"/>
    </location>
</feature>
<name>A0ABX2TEW5_9PROT</name>
<evidence type="ECO:0000256" key="9">
    <source>
        <dbReference type="HAMAP-Rule" id="MF_00237"/>
    </source>
</evidence>
<feature type="region of interest" description="Disordered" evidence="10">
    <location>
        <begin position="83"/>
        <end position="167"/>
    </location>
</feature>
<evidence type="ECO:0000256" key="2">
    <source>
        <dbReference type="ARBA" id="ARBA00022448"/>
    </source>
</evidence>
<dbReference type="HAMAP" id="MF_00237">
    <property type="entry name" value="TatB"/>
    <property type="match status" value="1"/>
</dbReference>
<dbReference type="Gene3D" id="1.20.5.3310">
    <property type="match status" value="1"/>
</dbReference>
<dbReference type="RefSeq" id="WP_180283517.1">
    <property type="nucleotide sequence ID" value="NZ_JABFDB010000013.1"/>
</dbReference>
<evidence type="ECO:0000313" key="13">
    <source>
        <dbReference type="Proteomes" id="UP000584642"/>
    </source>
</evidence>
<keyword evidence="6 9" id="KW-1133">Transmembrane helix</keyword>
<comment type="subcellular location">
    <subcellularLocation>
        <location evidence="9">Cell membrane</location>
        <topology evidence="9">Single-pass membrane protein</topology>
    </subcellularLocation>
    <subcellularLocation>
        <location evidence="1">Membrane</location>
        <topology evidence="1">Single-pass membrane protein</topology>
    </subcellularLocation>
</comment>
<keyword evidence="3 9" id="KW-1003">Cell membrane</keyword>
<evidence type="ECO:0000256" key="6">
    <source>
        <dbReference type="ARBA" id="ARBA00022989"/>
    </source>
</evidence>
<feature type="transmembrane region" description="Helical" evidence="11">
    <location>
        <begin position="6"/>
        <end position="25"/>
    </location>
</feature>
<comment type="function">
    <text evidence="9">Part of the twin-arginine translocation (Tat) system that transports large folded proteins containing a characteristic twin-arginine motif in their signal peptide across membranes. Together with TatC, TatB is part of a receptor directly interacting with Tat signal peptides. TatB may form an oligomeric binding site that transiently accommodates folded Tat precursor proteins before their translocation.</text>
</comment>
<comment type="caution">
    <text evidence="12">The sequence shown here is derived from an EMBL/GenBank/DDBJ whole genome shotgun (WGS) entry which is preliminary data.</text>
</comment>
<dbReference type="InterPro" id="IPR003369">
    <property type="entry name" value="TatA/B/E"/>
</dbReference>
<keyword evidence="2 9" id="KW-0813">Transport</keyword>
<dbReference type="PANTHER" id="PTHR33162">
    <property type="entry name" value="SEC-INDEPENDENT PROTEIN TRANSLOCASE PROTEIN TATA, CHLOROPLASTIC"/>
    <property type="match status" value="1"/>
</dbReference>
<evidence type="ECO:0000256" key="8">
    <source>
        <dbReference type="ARBA" id="ARBA00023136"/>
    </source>
</evidence>
<evidence type="ECO:0000256" key="11">
    <source>
        <dbReference type="SAM" id="Phobius"/>
    </source>
</evidence>
<feature type="compositionally biased region" description="Low complexity" evidence="10">
    <location>
        <begin position="102"/>
        <end position="112"/>
    </location>
</feature>
<evidence type="ECO:0000256" key="7">
    <source>
        <dbReference type="ARBA" id="ARBA00023010"/>
    </source>
</evidence>
<organism evidence="12 13">
    <name type="scientific">Azospirillum oleiclasticum</name>
    <dbReference type="NCBI Taxonomy" id="2735135"/>
    <lineage>
        <taxon>Bacteria</taxon>
        <taxon>Pseudomonadati</taxon>
        <taxon>Pseudomonadota</taxon>
        <taxon>Alphaproteobacteria</taxon>
        <taxon>Rhodospirillales</taxon>
        <taxon>Azospirillaceae</taxon>
        <taxon>Azospirillum</taxon>
    </lineage>
</organism>
<evidence type="ECO:0000256" key="10">
    <source>
        <dbReference type="SAM" id="MobiDB-lite"/>
    </source>
</evidence>